<sequence length="196" mass="20765">MFSPCSPSAAGDVQHAPAAMSVQQGQDPGAVLIRAAPLISDVVMPDSSGSSIRVLIRETFSRHSQGASPVYAVHHGTYLRRKPHVIPEGWYSHRYPACVCPECAESALTDYTLHTTSARANPCSDVSDTPSHITGRAQTYSCTSSHNVHRVTPSTPPITGDADRGGSHQSHPPDMSPAPLSPAQGAVCFTPDESRV</sequence>
<accession>A0AAV6YT73</accession>
<feature type="region of interest" description="Disordered" evidence="1">
    <location>
        <begin position="120"/>
        <end position="196"/>
    </location>
</feature>
<dbReference type="Proteomes" id="UP000824782">
    <property type="component" value="Unassembled WGS sequence"/>
</dbReference>
<name>A0AAV6YT73_ENGPU</name>
<proteinExistence type="predicted"/>
<evidence type="ECO:0000313" key="3">
    <source>
        <dbReference type="Proteomes" id="UP000824782"/>
    </source>
</evidence>
<comment type="caution">
    <text evidence="2">The sequence shown here is derived from an EMBL/GenBank/DDBJ whole genome shotgun (WGS) entry which is preliminary data.</text>
</comment>
<organism evidence="2 3">
    <name type="scientific">Engystomops pustulosus</name>
    <name type="common">Tungara frog</name>
    <name type="synonym">Physalaemus pustulosus</name>
    <dbReference type="NCBI Taxonomy" id="76066"/>
    <lineage>
        <taxon>Eukaryota</taxon>
        <taxon>Metazoa</taxon>
        <taxon>Chordata</taxon>
        <taxon>Craniata</taxon>
        <taxon>Vertebrata</taxon>
        <taxon>Euteleostomi</taxon>
        <taxon>Amphibia</taxon>
        <taxon>Batrachia</taxon>
        <taxon>Anura</taxon>
        <taxon>Neobatrachia</taxon>
        <taxon>Hyloidea</taxon>
        <taxon>Leptodactylidae</taxon>
        <taxon>Leiuperinae</taxon>
        <taxon>Engystomops</taxon>
    </lineage>
</organism>
<dbReference type="EMBL" id="WNYA01011014">
    <property type="protein sequence ID" value="KAG8540262.1"/>
    <property type="molecule type" value="Genomic_DNA"/>
</dbReference>
<protein>
    <submittedName>
        <fullName evidence="2">Uncharacterized protein</fullName>
    </submittedName>
</protein>
<gene>
    <name evidence="2" type="ORF">GDO81_019641</name>
</gene>
<evidence type="ECO:0000256" key="1">
    <source>
        <dbReference type="SAM" id="MobiDB-lite"/>
    </source>
</evidence>
<evidence type="ECO:0000313" key="2">
    <source>
        <dbReference type="EMBL" id="KAG8540262.1"/>
    </source>
</evidence>
<keyword evidence="3" id="KW-1185">Reference proteome</keyword>
<dbReference type="AlphaFoldDB" id="A0AAV6YT73"/>
<reference evidence="2" key="1">
    <citation type="thesis" date="2020" institute="ProQuest LLC" country="789 East Eisenhower Parkway, Ann Arbor, MI, USA">
        <title>Comparative Genomics and Chromosome Evolution.</title>
        <authorList>
            <person name="Mudd A.B."/>
        </authorList>
    </citation>
    <scope>NUCLEOTIDE SEQUENCE</scope>
    <source>
        <strain evidence="2">237g6f4</strain>
        <tissue evidence="2">Blood</tissue>
    </source>
</reference>
<feature type="compositionally biased region" description="Polar residues" evidence="1">
    <location>
        <begin position="120"/>
        <end position="146"/>
    </location>
</feature>